<sequence length="245" mass="27285">MKQPHCAGLWLCLFLCVLAGCSTMNDAPTTRGEVQGTSASGNEMGQSDLNRVATLGMRDNLHSLYLLMDKLYRRNPAEWKKTAASREESIRRVRDAIELRQSWPALQGQHDIRAMSLALAPDFSGDRVAAFIYSSADMIITAHGGKTEFFLTDGIDAQHIYNAARNIEIAVWMLSNRRNANGGVLLLSDEIGANGRNLSFEREFGKIVGRLDLLAEFTTEKYRRAGINYVQNILGASFLQFLPVR</sequence>
<keyword evidence="1" id="KW-0732">Signal</keyword>
<proteinExistence type="predicted"/>
<dbReference type="EMBL" id="BMDP01000001">
    <property type="protein sequence ID" value="GGI53241.1"/>
    <property type="molecule type" value="Genomic_DNA"/>
</dbReference>
<feature type="signal peptide" evidence="1">
    <location>
        <begin position="1"/>
        <end position="19"/>
    </location>
</feature>
<keyword evidence="3" id="KW-1185">Reference proteome</keyword>
<organism evidence="2 3">
    <name type="scientific">Oxalicibacterium solurbis</name>
    <dbReference type="NCBI Taxonomy" id="69280"/>
    <lineage>
        <taxon>Bacteria</taxon>
        <taxon>Pseudomonadati</taxon>
        <taxon>Pseudomonadota</taxon>
        <taxon>Betaproteobacteria</taxon>
        <taxon>Burkholderiales</taxon>
        <taxon>Oxalobacteraceae</taxon>
        <taxon>Oxalicibacterium</taxon>
    </lineage>
</organism>
<evidence type="ECO:0000256" key="1">
    <source>
        <dbReference type="SAM" id="SignalP"/>
    </source>
</evidence>
<dbReference type="RefSeq" id="WP_188419308.1">
    <property type="nucleotide sequence ID" value="NZ_BMDP01000001.1"/>
</dbReference>
<evidence type="ECO:0008006" key="4">
    <source>
        <dbReference type="Google" id="ProtNLM"/>
    </source>
</evidence>
<dbReference type="AlphaFoldDB" id="A0A8J3AXA8"/>
<feature type="chain" id="PRO_5035214418" description="Lipoprotein" evidence="1">
    <location>
        <begin position="20"/>
        <end position="245"/>
    </location>
</feature>
<protein>
    <recommendedName>
        <fullName evidence="4">Lipoprotein</fullName>
    </recommendedName>
</protein>
<evidence type="ECO:0000313" key="2">
    <source>
        <dbReference type="EMBL" id="GGI53241.1"/>
    </source>
</evidence>
<comment type="caution">
    <text evidence="2">The sequence shown here is derived from an EMBL/GenBank/DDBJ whole genome shotgun (WGS) entry which is preliminary data.</text>
</comment>
<gene>
    <name evidence="2" type="ORF">GCM10011430_04150</name>
</gene>
<evidence type="ECO:0000313" key="3">
    <source>
        <dbReference type="Proteomes" id="UP000627205"/>
    </source>
</evidence>
<reference evidence="2" key="2">
    <citation type="submission" date="2020-09" db="EMBL/GenBank/DDBJ databases">
        <authorList>
            <person name="Sun Q."/>
            <person name="Sedlacek I."/>
        </authorList>
    </citation>
    <scope>NUCLEOTIDE SEQUENCE</scope>
    <source>
        <strain evidence="2">CCM 7664</strain>
    </source>
</reference>
<reference evidence="2" key="1">
    <citation type="journal article" date="2014" name="Int. J. Syst. Evol. Microbiol.">
        <title>Complete genome sequence of Corynebacterium casei LMG S-19264T (=DSM 44701T), isolated from a smear-ripened cheese.</title>
        <authorList>
            <consortium name="US DOE Joint Genome Institute (JGI-PGF)"/>
            <person name="Walter F."/>
            <person name="Albersmeier A."/>
            <person name="Kalinowski J."/>
            <person name="Ruckert C."/>
        </authorList>
    </citation>
    <scope>NUCLEOTIDE SEQUENCE</scope>
    <source>
        <strain evidence="2">CCM 7664</strain>
    </source>
</reference>
<dbReference type="PROSITE" id="PS51257">
    <property type="entry name" value="PROKAR_LIPOPROTEIN"/>
    <property type="match status" value="1"/>
</dbReference>
<dbReference type="Proteomes" id="UP000627205">
    <property type="component" value="Unassembled WGS sequence"/>
</dbReference>
<name>A0A8J3AXA8_9BURK</name>
<accession>A0A8J3AXA8</accession>